<dbReference type="Proteomes" id="UP000293652">
    <property type="component" value="Unassembled WGS sequence"/>
</dbReference>
<dbReference type="EMBL" id="SIPC01000001">
    <property type="protein sequence ID" value="TAX72810.1"/>
    <property type="molecule type" value="Genomic_DNA"/>
</dbReference>
<evidence type="ECO:0000313" key="1">
    <source>
        <dbReference type="EMBL" id="TAX72810.1"/>
    </source>
</evidence>
<dbReference type="RefSeq" id="WP_130750014.1">
    <property type="nucleotide sequence ID" value="NZ_SIPC01000001.1"/>
</dbReference>
<organism evidence="1 2">
    <name type="scientific">Rhizobium leguminosarum</name>
    <dbReference type="NCBI Taxonomy" id="384"/>
    <lineage>
        <taxon>Bacteria</taxon>
        <taxon>Pseudomonadati</taxon>
        <taxon>Pseudomonadota</taxon>
        <taxon>Alphaproteobacteria</taxon>
        <taxon>Hyphomicrobiales</taxon>
        <taxon>Rhizobiaceae</taxon>
        <taxon>Rhizobium/Agrobacterium group</taxon>
        <taxon>Rhizobium</taxon>
    </lineage>
</organism>
<accession>A0A4Q8Y0J2</accession>
<proteinExistence type="predicted"/>
<reference evidence="1 2" key="1">
    <citation type="submission" date="2019-02" db="EMBL/GenBank/DDBJ databases">
        <title>The genomic architecture of introgression among sibling species of bacteria.</title>
        <authorList>
            <person name="Cavassim M.I.A."/>
            <person name="Moeskjaer S."/>
            <person name="Moslemi C."/>
            <person name="Fields B."/>
            <person name="Bachmann A."/>
            <person name="Vilhjalmsson B."/>
            <person name="Schierup M.H."/>
            <person name="Young J.P.W."/>
            <person name="Andersen S.U."/>
        </authorList>
    </citation>
    <scope>NUCLEOTIDE SEQUENCE [LARGE SCALE GENOMIC DNA]</scope>
    <source>
        <strain evidence="1 2">SM145A</strain>
    </source>
</reference>
<gene>
    <name evidence="1" type="ORF">ELI03_14160</name>
</gene>
<comment type="caution">
    <text evidence="1">The sequence shown here is derived from an EMBL/GenBank/DDBJ whole genome shotgun (WGS) entry which is preliminary data.</text>
</comment>
<evidence type="ECO:0000313" key="2">
    <source>
        <dbReference type="Proteomes" id="UP000293652"/>
    </source>
</evidence>
<protein>
    <submittedName>
        <fullName evidence="1">Uncharacterized protein</fullName>
    </submittedName>
</protein>
<name>A0A4Q8Y0J2_RHILE</name>
<dbReference type="AlphaFoldDB" id="A0A4Q8Y0J2"/>
<sequence length="291" mass="31421">MSKLPTPRDAAYHILYLFVEHFNSRAGHVLRTNNFVLPFNEVPWQWSDFIAGLDFGVEQGWLEVQRGGQGIRLTESGFENAGEYAVDLFDECNEKITIESRDGSLRENVDGLVTGKMVLVPDSSIPIAPGDAILRRLPSGVIERLMVSDPGFKAANEGMPPHYQVSYFREGQQPEGTPGHTIHVSGSNARVNINSIDHSTNVVNFIAENMDGLATDLELLKQALVAKATTPEHYMAIGNIASAETAAKAGDTPKVNQALSALGAAGKWAFDVAKEIGVPVAVEALKKAVGL</sequence>